<dbReference type="Proteomes" id="UP001500879">
    <property type="component" value="Unassembled WGS sequence"/>
</dbReference>
<accession>A0ABN0YNS9</accession>
<keyword evidence="1" id="KW-0472">Membrane</keyword>
<keyword evidence="3" id="KW-1185">Reference proteome</keyword>
<sequence length="447" mass="48686">MSADAPARPAVLPAVHRPVRRVRPGMLLSPLRRLIGVDEELLERVPQERARYTWYGAIVLNTALLGGASMALAFATVRDELPVPVVVSVGVVWFWVVLALDAWLVSGTHGVLSRGRLKSLLPRLALSLLVGLTIAEPLLLQIFDKEIHQQTAAGNTRDADAYRGMLVSCNPPDGADTTTRAGCGGYQLNVPGSPASVHRQIQDTTARATALQAQLQSLHKTLSAKQDAERRECDDPAKWIYGANGRHDVGDTCLRARADADDYRRTSNISTYESELATLTEQSRTLTAKEASAGATYRPALDRAIAAKTRDHAAHLDDSGLLTRANALGEVAWSDWYAGFVAVVLHLLLLAVDALPVLVKLMSPSTAYDRLLTAQLDATRRLHTADLHLHHASTAVLHEADLHEATRTAAARMSRLDHGLRLEQAERTAEFRAELEMRAARILRGAP</sequence>
<dbReference type="EMBL" id="BAAABX010000025">
    <property type="protein sequence ID" value="GAA0402654.1"/>
    <property type="molecule type" value="Genomic_DNA"/>
</dbReference>
<dbReference type="InterPro" id="IPR025519">
    <property type="entry name" value="DUF4407"/>
</dbReference>
<gene>
    <name evidence="2" type="ORF">GCM10010357_24600</name>
</gene>
<feature type="transmembrane region" description="Helical" evidence="1">
    <location>
        <begin position="124"/>
        <end position="143"/>
    </location>
</feature>
<protein>
    <submittedName>
        <fullName evidence="2">DUF4407 domain-containing protein</fullName>
    </submittedName>
</protein>
<dbReference type="Pfam" id="PF14362">
    <property type="entry name" value="DUF4407"/>
    <property type="match status" value="1"/>
</dbReference>
<keyword evidence="1" id="KW-1133">Transmembrane helix</keyword>
<evidence type="ECO:0000313" key="2">
    <source>
        <dbReference type="EMBL" id="GAA0402654.1"/>
    </source>
</evidence>
<proteinExistence type="predicted"/>
<feature type="transmembrane region" description="Helical" evidence="1">
    <location>
        <begin position="81"/>
        <end position="104"/>
    </location>
</feature>
<organism evidence="2 3">
    <name type="scientific">Streptomyces luteireticuli</name>
    <dbReference type="NCBI Taxonomy" id="173858"/>
    <lineage>
        <taxon>Bacteria</taxon>
        <taxon>Bacillati</taxon>
        <taxon>Actinomycetota</taxon>
        <taxon>Actinomycetes</taxon>
        <taxon>Kitasatosporales</taxon>
        <taxon>Streptomycetaceae</taxon>
        <taxon>Streptomyces</taxon>
    </lineage>
</organism>
<comment type="caution">
    <text evidence="2">The sequence shown here is derived from an EMBL/GenBank/DDBJ whole genome shotgun (WGS) entry which is preliminary data.</text>
</comment>
<name>A0ABN0YNS9_9ACTN</name>
<reference evidence="2 3" key="1">
    <citation type="journal article" date="2019" name="Int. J. Syst. Evol. Microbiol.">
        <title>The Global Catalogue of Microorganisms (GCM) 10K type strain sequencing project: providing services to taxonomists for standard genome sequencing and annotation.</title>
        <authorList>
            <consortium name="The Broad Institute Genomics Platform"/>
            <consortium name="The Broad Institute Genome Sequencing Center for Infectious Disease"/>
            <person name="Wu L."/>
            <person name="Ma J."/>
        </authorList>
    </citation>
    <scope>NUCLEOTIDE SEQUENCE [LARGE SCALE GENOMIC DNA]</scope>
    <source>
        <strain evidence="2 3">JCM 4788</strain>
    </source>
</reference>
<feature type="transmembrane region" description="Helical" evidence="1">
    <location>
        <begin position="52"/>
        <end position="75"/>
    </location>
</feature>
<evidence type="ECO:0000256" key="1">
    <source>
        <dbReference type="SAM" id="Phobius"/>
    </source>
</evidence>
<keyword evidence="1" id="KW-0812">Transmembrane</keyword>
<evidence type="ECO:0000313" key="3">
    <source>
        <dbReference type="Proteomes" id="UP001500879"/>
    </source>
</evidence>
<dbReference type="RefSeq" id="WP_344023138.1">
    <property type="nucleotide sequence ID" value="NZ_BAAABX010000025.1"/>
</dbReference>